<evidence type="ECO:0000313" key="4">
    <source>
        <dbReference type="Proteomes" id="UP000019114"/>
    </source>
</evidence>
<dbReference type="EMBL" id="KI926037">
    <property type="protein sequence ID" value="ETW43881.1"/>
    <property type="molecule type" value="Genomic_DNA"/>
</dbReference>
<evidence type="ECO:0000256" key="2">
    <source>
        <dbReference type="SAM" id="Phobius"/>
    </source>
</evidence>
<accession>W4IJN7</accession>
<sequence>MIVFDELFEFLREVEITCDNFKEEEEEKEKIILFINELNSYINDLSLSLKGKINNSDDLTDHDILKKIIYKKEALEKAIKNEKDNFKRDAKIKEKVINNEEGGVNKHTNNINNDNMNDKNYDNDGKGDNTFNICNDKKNLSYKDDDINDLTCHPNNKISIGSNEEIKNEYNNNLINGEKKDELSITCNDNMLKKNVVDENITNDCSYNINNKKDNNENDINNTNNNNNNSNNNDNIEILKDDIIKEWGEQIDEFDNLLYEHTLAYKKKDFFKKIEKKKKKKNLDFLQENTIDEELCLLAQEMKENVLTYRDIIKEDNTTLEKSANKQNLTIDSMTDVNKKTQKMTKNKNISFFVSLLIIATSVVLFIFTFFELFSYAKNGFKKYVNFLNNYKNTIKEEQNEITNKRPKNLYV</sequence>
<evidence type="ECO:0000256" key="1">
    <source>
        <dbReference type="SAM" id="MobiDB-lite"/>
    </source>
</evidence>
<keyword evidence="2" id="KW-0812">Transmembrane</keyword>
<evidence type="ECO:0000313" key="3">
    <source>
        <dbReference type="EMBL" id="ETW43881.1"/>
    </source>
</evidence>
<feature type="compositionally biased region" description="Low complexity" evidence="1">
    <location>
        <begin position="218"/>
        <end position="234"/>
    </location>
</feature>
<gene>
    <name evidence="3" type="ORF">PFNF135_01815</name>
</gene>
<proteinExistence type="predicted"/>
<protein>
    <submittedName>
        <fullName evidence="3">Uncharacterized protein</fullName>
    </submittedName>
</protein>
<reference evidence="3 4" key="1">
    <citation type="submission" date="2013-02" db="EMBL/GenBank/DDBJ databases">
        <title>The Genome Annotation of Plasmodium falciparum NF135/5.C10.</title>
        <authorList>
            <consortium name="The Broad Institute Genome Sequencing Platform"/>
            <consortium name="The Broad Institute Genome Sequencing Center for Infectious Disease"/>
            <person name="Neafsey D."/>
            <person name="Hoffman S."/>
            <person name="Volkman S."/>
            <person name="Rosenthal P."/>
            <person name="Walker B."/>
            <person name="Young S.K."/>
            <person name="Zeng Q."/>
            <person name="Gargeya S."/>
            <person name="Fitzgerald M."/>
            <person name="Haas B."/>
            <person name="Abouelleil A."/>
            <person name="Allen A.W."/>
            <person name="Alvarado L."/>
            <person name="Arachchi H.M."/>
            <person name="Berlin A.M."/>
            <person name="Chapman S.B."/>
            <person name="Gainer-Dewar J."/>
            <person name="Goldberg J."/>
            <person name="Griggs A."/>
            <person name="Gujja S."/>
            <person name="Hansen M."/>
            <person name="Howarth C."/>
            <person name="Imamovic A."/>
            <person name="Ireland A."/>
            <person name="Larimer J."/>
            <person name="McCowan C."/>
            <person name="Murphy C."/>
            <person name="Pearson M."/>
            <person name="Poon T.W."/>
            <person name="Priest M."/>
            <person name="Roberts A."/>
            <person name="Saif S."/>
            <person name="Shea T."/>
            <person name="Sisk P."/>
            <person name="Sykes S."/>
            <person name="Wortman J."/>
            <person name="Nusbaum C."/>
            <person name="Birren B."/>
        </authorList>
    </citation>
    <scope>NUCLEOTIDE SEQUENCE [LARGE SCALE GENOMIC DNA]</scope>
    <source>
        <strain evidence="3 4">NF135/5.C10</strain>
    </source>
</reference>
<organism evidence="3 4">
    <name type="scientific">Plasmodium falciparum NF135/5.C10</name>
    <dbReference type="NCBI Taxonomy" id="1036726"/>
    <lineage>
        <taxon>Eukaryota</taxon>
        <taxon>Sar</taxon>
        <taxon>Alveolata</taxon>
        <taxon>Apicomplexa</taxon>
        <taxon>Aconoidasida</taxon>
        <taxon>Haemosporida</taxon>
        <taxon>Plasmodiidae</taxon>
        <taxon>Plasmodium</taxon>
        <taxon>Plasmodium (Laverania)</taxon>
    </lineage>
</organism>
<dbReference type="Proteomes" id="UP000019114">
    <property type="component" value="Unassembled WGS sequence"/>
</dbReference>
<keyword evidence="2" id="KW-1133">Transmembrane helix</keyword>
<feature type="transmembrane region" description="Helical" evidence="2">
    <location>
        <begin position="350"/>
        <end position="374"/>
    </location>
</feature>
<name>W4IJN7_PLAFA</name>
<feature type="region of interest" description="Disordered" evidence="1">
    <location>
        <begin position="211"/>
        <end position="234"/>
    </location>
</feature>
<dbReference type="AlphaFoldDB" id="W4IJN7"/>
<reference evidence="3 4" key="2">
    <citation type="submission" date="2013-02" db="EMBL/GenBank/DDBJ databases">
        <title>The Genome Sequence of Plasmodium falciparum NF135/5.C10.</title>
        <authorList>
            <consortium name="The Broad Institute Genome Sequencing Platform"/>
            <consortium name="The Broad Institute Genome Sequencing Center for Infectious Disease"/>
            <person name="Neafsey D."/>
            <person name="Cheeseman I."/>
            <person name="Volkman S."/>
            <person name="Adams J."/>
            <person name="Walker B."/>
            <person name="Young S.K."/>
            <person name="Zeng Q."/>
            <person name="Gargeya S."/>
            <person name="Fitzgerald M."/>
            <person name="Haas B."/>
            <person name="Abouelleil A."/>
            <person name="Alvarado L."/>
            <person name="Arachchi H.M."/>
            <person name="Berlin A.M."/>
            <person name="Chapman S.B."/>
            <person name="Dewar J."/>
            <person name="Goldberg J."/>
            <person name="Griggs A."/>
            <person name="Gujja S."/>
            <person name="Hansen M."/>
            <person name="Howarth C."/>
            <person name="Imamovic A."/>
            <person name="Larimer J."/>
            <person name="McCowan C."/>
            <person name="Murphy C."/>
            <person name="Neiman D."/>
            <person name="Pearson M."/>
            <person name="Priest M."/>
            <person name="Roberts A."/>
            <person name="Saif S."/>
            <person name="Shea T."/>
            <person name="Sisk P."/>
            <person name="Sykes S."/>
            <person name="Wortman J."/>
            <person name="Nusbaum C."/>
            <person name="Birren B."/>
        </authorList>
    </citation>
    <scope>NUCLEOTIDE SEQUENCE [LARGE SCALE GENOMIC DNA]</scope>
    <source>
        <strain evidence="3 4">NF135/5.C10</strain>
    </source>
</reference>
<keyword evidence="2" id="KW-0472">Membrane</keyword>
<dbReference type="OrthoDB" id="371948at2759"/>